<reference evidence="1 2" key="1">
    <citation type="journal article" date="2013" name="Nat. Genet.">
        <title>The genome of the hydatid tapeworm Echinococcus granulosus.</title>
        <authorList>
            <person name="Zheng H."/>
            <person name="Zhang W."/>
            <person name="Zhang L."/>
            <person name="Zhang Z."/>
            <person name="Li J."/>
            <person name="Lu G."/>
            <person name="Zhu Y."/>
            <person name="Wang Y."/>
            <person name="Huang Y."/>
            <person name="Liu J."/>
            <person name="Kang H."/>
            <person name="Chen J."/>
            <person name="Wang L."/>
            <person name="Chen A."/>
            <person name="Yu S."/>
            <person name="Gao Z."/>
            <person name="Jin L."/>
            <person name="Gu W."/>
            <person name="Wang Z."/>
            <person name="Zhao L."/>
            <person name="Shi B."/>
            <person name="Wen H."/>
            <person name="Lin R."/>
            <person name="Jones M.K."/>
            <person name="Brejova B."/>
            <person name="Vinar T."/>
            <person name="Zhao G."/>
            <person name="McManus D.P."/>
            <person name="Chen Z."/>
            <person name="Zhou Y."/>
            <person name="Wang S."/>
        </authorList>
    </citation>
    <scope>NUCLEOTIDE SEQUENCE [LARGE SCALE GENOMIC DNA]</scope>
</reference>
<dbReference type="AlphaFoldDB" id="W6U1C5"/>
<dbReference type="RefSeq" id="XP_024346039.1">
    <property type="nucleotide sequence ID" value="XM_024499535.1"/>
</dbReference>
<dbReference type="Proteomes" id="UP000019149">
    <property type="component" value="Unassembled WGS sequence"/>
</dbReference>
<gene>
    <name evidence="1" type="ORF">EGR_10286</name>
</gene>
<keyword evidence="2" id="KW-1185">Reference proteome</keyword>
<dbReference type="KEGG" id="egl:EGR_10286"/>
<organism evidence="1 2">
    <name type="scientific">Echinococcus granulosus</name>
    <name type="common">Hydatid tapeworm</name>
    <dbReference type="NCBI Taxonomy" id="6210"/>
    <lineage>
        <taxon>Eukaryota</taxon>
        <taxon>Metazoa</taxon>
        <taxon>Spiralia</taxon>
        <taxon>Lophotrochozoa</taxon>
        <taxon>Platyhelminthes</taxon>
        <taxon>Cestoda</taxon>
        <taxon>Eucestoda</taxon>
        <taxon>Cyclophyllidea</taxon>
        <taxon>Taeniidae</taxon>
        <taxon>Echinococcus</taxon>
        <taxon>Echinococcus granulosus group</taxon>
    </lineage>
</organism>
<name>W6U1C5_ECHGR</name>
<proteinExistence type="predicted"/>
<protein>
    <submittedName>
        <fullName evidence="1">Uncharacterized protein</fullName>
    </submittedName>
</protein>
<sequence>MSYFQVLVERATSLIFMLMSVFFNASVSRCKDKESLFLSADPHYFSKVLSTRI</sequence>
<evidence type="ECO:0000313" key="2">
    <source>
        <dbReference type="Proteomes" id="UP000019149"/>
    </source>
</evidence>
<dbReference type="EMBL" id="APAU02000206">
    <property type="protein sequence ID" value="EUB54843.1"/>
    <property type="molecule type" value="Genomic_DNA"/>
</dbReference>
<accession>W6U1C5</accession>
<dbReference type="GeneID" id="36346001"/>
<dbReference type="CTD" id="36346001"/>
<evidence type="ECO:0000313" key="1">
    <source>
        <dbReference type="EMBL" id="EUB54843.1"/>
    </source>
</evidence>
<comment type="caution">
    <text evidence="1">The sequence shown here is derived from an EMBL/GenBank/DDBJ whole genome shotgun (WGS) entry which is preliminary data.</text>
</comment>